<comment type="caution">
    <text evidence="2">The sequence shown here is derived from an EMBL/GenBank/DDBJ whole genome shotgun (WGS) entry which is preliminary data.</text>
</comment>
<evidence type="ECO:0000313" key="2">
    <source>
        <dbReference type="EMBL" id="VVA92995.1"/>
    </source>
</evidence>
<dbReference type="InterPro" id="IPR050365">
    <property type="entry name" value="TIM50"/>
</dbReference>
<dbReference type="CDD" id="cd07521">
    <property type="entry name" value="HAD_FCP1-like"/>
    <property type="match status" value="1"/>
</dbReference>
<evidence type="ECO:0000259" key="1">
    <source>
        <dbReference type="PROSITE" id="PS50969"/>
    </source>
</evidence>
<dbReference type="EMBL" id="CABITT030000001">
    <property type="protein sequence ID" value="VVA92995.1"/>
    <property type="molecule type" value="Genomic_DNA"/>
</dbReference>
<accession>A0A565AWT4</accession>
<organism evidence="2 3">
    <name type="scientific">Arabis nemorensis</name>
    <dbReference type="NCBI Taxonomy" id="586526"/>
    <lineage>
        <taxon>Eukaryota</taxon>
        <taxon>Viridiplantae</taxon>
        <taxon>Streptophyta</taxon>
        <taxon>Embryophyta</taxon>
        <taxon>Tracheophyta</taxon>
        <taxon>Spermatophyta</taxon>
        <taxon>Magnoliopsida</taxon>
        <taxon>eudicotyledons</taxon>
        <taxon>Gunneridae</taxon>
        <taxon>Pentapetalae</taxon>
        <taxon>rosids</taxon>
        <taxon>malvids</taxon>
        <taxon>Brassicales</taxon>
        <taxon>Brassicaceae</taxon>
        <taxon>Arabideae</taxon>
        <taxon>Arabis</taxon>
    </lineage>
</organism>
<reference evidence="2" key="1">
    <citation type="submission" date="2019-07" db="EMBL/GenBank/DDBJ databases">
        <authorList>
            <person name="Dittberner H."/>
        </authorList>
    </citation>
    <scope>NUCLEOTIDE SEQUENCE [LARGE SCALE GENOMIC DNA]</scope>
</reference>
<dbReference type="Pfam" id="PF03031">
    <property type="entry name" value="NIF"/>
    <property type="match status" value="1"/>
</dbReference>
<feature type="domain" description="FCP1 homology" evidence="1">
    <location>
        <begin position="72"/>
        <end position="232"/>
    </location>
</feature>
<dbReference type="InterPro" id="IPR036412">
    <property type="entry name" value="HAD-like_sf"/>
</dbReference>
<evidence type="ECO:0000313" key="3">
    <source>
        <dbReference type="Proteomes" id="UP000489600"/>
    </source>
</evidence>
<dbReference type="SUPFAM" id="SSF56784">
    <property type="entry name" value="HAD-like"/>
    <property type="match status" value="1"/>
</dbReference>
<protein>
    <recommendedName>
        <fullName evidence="1">FCP1 homology domain-containing protein</fullName>
    </recommendedName>
</protein>
<dbReference type="Proteomes" id="UP000489600">
    <property type="component" value="Unassembled WGS sequence"/>
</dbReference>
<dbReference type="PANTHER" id="PTHR12210">
    <property type="entry name" value="DULLARD PROTEIN PHOSPHATASE"/>
    <property type="match status" value="1"/>
</dbReference>
<dbReference type="FunFam" id="3.40.50.1000:FF:000093">
    <property type="entry name" value="NLI interacting factor-like phosphatase family protein"/>
    <property type="match status" value="1"/>
</dbReference>
<dbReference type="SMART" id="SM00577">
    <property type="entry name" value="CPDc"/>
    <property type="match status" value="1"/>
</dbReference>
<dbReference type="InterPro" id="IPR011948">
    <property type="entry name" value="Dullard_phosphatase"/>
</dbReference>
<dbReference type="Gene3D" id="3.40.50.1000">
    <property type="entry name" value="HAD superfamily/HAD-like"/>
    <property type="match status" value="1"/>
</dbReference>
<keyword evidence="3" id="KW-1185">Reference proteome</keyword>
<dbReference type="InterPro" id="IPR023214">
    <property type="entry name" value="HAD_sf"/>
</dbReference>
<dbReference type="InterPro" id="IPR004274">
    <property type="entry name" value="FCP1_dom"/>
</dbReference>
<dbReference type="PROSITE" id="PS50969">
    <property type="entry name" value="FCP1"/>
    <property type="match status" value="1"/>
</dbReference>
<dbReference type="GO" id="GO:0016791">
    <property type="term" value="F:phosphatase activity"/>
    <property type="evidence" value="ECO:0007669"/>
    <property type="project" value="InterPro"/>
</dbReference>
<sequence>MGSERIVEKEPEKSKFHKHQQKSYPLMSILKFHCRLLRFVSRCFKATTVSYPATRHGSYTNLEKHKDTQTENTNKKRTIILDLDETLVHSTTQIPGVKYDFMVMVKMENEIMPIFVVKRPGVTEFLERLGENYKVTVFTAGLEDYASQVLDKLDKNGVISQRLYRDSCTEVNGKYVKDLSLVVGKGLGNALIVDDNPSSYSLQPENGVPIKAFVDDLKDQELLKLVEFLESCYVYEDMRDAVQDLLAN</sequence>
<dbReference type="NCBIfam" id="TIGR02251">
    <property type="entry name" value="HIF-SF_euk"/>
    <property type="match status" value="1"/>
</dbReference>
<proteinExistence type="predicted"/>
<gene>
    <name evidence="2" type="ORF">ANE_LOCUS3440</name>
</gene>
<dbReference type="OrthoDB" id="277011at2759"/>
<name>A0A565AWT4_9BRAS</name>
<dbReference type="AlphaFoldDB" id="A0A565AWT4"/>